<evidence type="ECO:0000313" key="7">
    <source>
        <dbReference type="Proteomes" id="UP000746690"/>
    </source>
</evidence>
<dbReference type="PRINTS" id="PR00038">
    <property type="entry name" value="HTHLUXR"/>
</dbReference>
<keyword evidence="7" id="KW-1185">Reference proteome</keyword>
<keyword evidence="1" id="KW-0805">Transcription regulation</keyword>
<reference evidence="6 7" key="1">
    <citation type="submission" date="2020-04" db="EMBL/GenBank/DDBJ databases">
        <title>A Flavivirga sp. nov.</title>
        <authorList>
            <person name="Sun X."/>
        </authorList>
    </citation>
    <scope>NUCLEOTIDE SEQUENCE [LARGE SCALE GENOMIC DNA]</scope>
    <source>
        <strain evidence="6 7">Y03</strain>
    </source>
</reference>
<keyword evidence="4" id="KW-0812">Transmembrane</keyword>
<evidence type="ECO:0000256" key="3">
    <source>
        <dbReference type="ARBA" id="ARBA00023163"/>
    </source>
</evidence>
<keyword evidence="2" id="KW-0238">DNA-binding</keyword>
<feature type="transmembrane region" description="Helical" evidence="4">
    <location>
        <begin position="51"/>
        <end position="72"/>
    </location>
</feature>
<evidence type="ECO:0000313" key="6">
    <source>
        <dbReference type="EMBL" id="NMH89604.1"/>
    </source>
</evidence>
<dbReference type="InterPro" id="IPR000792">
    <property type="entry name" value="Tscrpt_reg_LuxR_C"/>
</dbReference>
<evidence type="ECO:0000256" key="2">
    <source>
        <dbReference type="ARBA" id="ARBA00023125"/>
    </source>
</evidence>
<dbReference type="CDD" id="cd06170">
    <property type="entry name" value="LuxR_C_like"/>
    <property type="match status" value="1"/>
</dbReference>
<protein>
    <submittedName>
        <fullName evidence="6">Response regulator transcription factor</fullName>
    </submittedName>
</protein>
<keyword evidence="4" id="KW-0472">Membrane</keyword>
<feature type="transmembrane region" description="Helical" evidence="4">
    <location>
        <begin position="27"/>
        <end position="45"/>
    </location>
</feature>
<organism evidence="6 7">
    <name type="scientific">Flavivirga algicola</name>
    <dbReference type="NCBI Taxonomy" id="2729136"/>
    <lineage>
        <taxon>Bacteria</taxon>
        <taxon>Pseudomonadati</taxon>
        <taxon>Bacteroidota</taxon>
        <taxon>Flavobacteriia</taxon>
        <taxon>Flavobacteriales</taxon>
        <taxon>Flavobacteriaceae</taxon>
        <taxon>Flavivirga</taxon>
    </lineage>
</organism>
<evidence type="ECO:0000256" key="4">
    <source>
        <dbReference type="SAM" id="Phobius"/>
    </source>
</evidence>
<keyword evidence="3" id="KW-0804">Transcription</keyword>
<gene>
    <name evidence="6" type="ORF">HHX25_19005</name>
</gene>
<feature type="transmembrane region" description="Helical" evidence="4">
    <location>
        <begin position="88"/>
        <end position="108"/>
    </location>
</feature>
<accession>A0ABX1S4B4</accession>
<dbReference type="PANTHER" id="PTHR44688:SF16">
    <property type="entry name" value="DNA-BINDING TRANSCRIPTIONAL ACTIVATOR DEVR_DOSR"/>
    <property type="match status" value="1"/>
</dbReference>
<dbReference type="PROSITE" id="PS50043">
    <property type="entry name" value="HTH_LUXR_2"/>
    <property type="match status" value="1"/>
</dbReference>
<dbReference type="Proteomes" id="UP000746690">
    <property type="component" value="Unassembled WGS sequence"/>
</dbReference>
<dbReference type="EMBL" id="JABBHF010000014">
    <property type="protein sequence ID" value="NMH89604.1"/>
    <property type="molecule type" value="Genomic_DNA"/>
</dbReference>
<proteinExistence type="predicted"/>
<dbReference type="InterPro" id="IPR016032">
    <property type="entry name" value="Sig_transdc_resp-reg_C-effctor"/>
</dbReference>
<keyword evidence="4" id="KW-1133">Transmembrane helix</keyword>
<sequence>MILVALTTPLNMMAERQHKIPRFWKKLLFVNSILLFLATCIAFYINSLAYVEYIIVSFLAISVILSMIWIIITKPKQSIKHKEKSERIFAIIFLVIIPLSILGNYVFVEIGYNLKIGFTLPLIFILLAGDKLIDDIQRLSLFKPRSENKEQHFKNYSITEREKEVALLLIEGKAYKQISEQLYISIPTVKTHTSTIYKKCNVKNRTELAALLLS</sequence>
<feature type="domain" description="HTH luxR-type" evidence="5">
    <location>
        <begin position="151"/>
        <end position="214"/>
    </location>
</feature>
<comment type="caution">
    <text evidence="6">The sequence shown here is derived from an EMBL/GenBank/DDBJ whole genome shotgun (WGS) entry which is preliminary data.</text>
</comment>
<evidence type="ECO:0000259" key="5">
    <source>
        <dbReference type="PROSITE" id="PS50043"/>
    </source>
</evidence>
<dbReference type="SMART" id="SM00421">
    <property type="entry name" value="HTH_LUXR"/>
    <property type="match status" value="1"/>
</dbReference>
<evidence type="ECO:0000256" key="1">
    <source>
        <dbReference type="ARBA" id="ARBA00023015"/>
    </source>
</evidence>
<dbReference type="Pfam" id="PF00196">
    <property type="entry name" value="GerE"/>
    <property type="match status" value="1"/>
</dbReference>
<dbReference type="Gene3D" id="1.10.10.10">
    <property type="entry name" value="Winged helix-like DNA-binding domain superfamily/Winged helix DNA-binding domain"/>
    <property type="match status" value="1"/>
</dbReference>
<dbReference type="InterPro" id="IPR036388">
    <property type="entry name" value="WH-like_DNA-bd_sf"/>
</dbReference>
<dbReference type="PANTHER" id="PTHR44688">
    <property type="entry name" value="DNA-BINDING TRANSCRIPTIONAL ACTIVATOR DEVR_DOSR"/>
    <property type="match status" value="1"/>
</dbReference>
<name>A0ABX1S4B4_9FLAO</name>
<dbReference type="SUPFAM" id="SSF46894">
    <property type="entry name" value="C-terminal effector domain of the bipartite response regulators"/>
    <property type="match status" value="1"/>
</dbReference>